<reference evidence="1 2" key="1">
    <citation type="journal article" date="2012" name="Science">
        <title>The Paleozoic origin of enzymatic lignin decomposition reconstructed from 31 fungal genomes.</title>
        <authorList>
            <person name="Floudas D."/>
            <person name="Binder M."/>
            <person name="Riley R."/>
            <person name="Barry K."/>
            <person name="Blanchette R.A."/>
            <person name="Henrissat B."/>
            <person name="Martinez A.T."/>
            <person name="Otillar R."/>
            <person name="Spatafora J.W."/>
            <person name="Yadav J.S."/>
            <person name="Aerts A."/>
            <person name="Benoit I."/>
            <person name="Boyd A."/>
            <person name="Carlson A."/>
            <person name="Copeland A."/>
            <person name="Coutinho P.M."/>
            <person name="de Vries R.P."/>
            <person name="Ferreira P."/>
            <person name="Findley K."/>
            <person name="Foster B."/>
            <person name="Gaskell J."/>
            <person name="Glotzer D."/>
            <person name="Gorecki P."/>
            <person name="Heitman J."/>
            <person name="Hesse C."/>
            <person name="Hori C."/>
            <person name="Igarashi K."/>
            <person name="Jurgens J.A."/>
            <person name="Kallen N."/>
            <person name="Kersten P."/>
            <person name="Kohler A."/>
            <person name="Kuees U."/>
            <person name="Kumar T.K.A."/>
            <person name="Kuo A."/>
            <person name="LaButti K."/>
            <person name="Larrondo L.F."/>
            <person name="Lindquist E."/>
            <person name="Ling A."/>
            <person name="Lombard V."/>
            <person name="Lucas S."/>
            <person name="Lundell T."/>
            <person name="Martin R."/>
            <person name="McLaughlin D.J."/>
            <person name="Morgenstern I."/>
            <person name="Morin E."/>
            <person name="Murat C."/>
            <person name="Nagy L.G."/>
            <person name="Nolan M."/>
            <person name="Ohm R.A."/>
            <person name="Patyshakuliyeva A."/>
            <person name="Rokas A."/>
            <person name="Ruiz-Duenas F.J."/>
            <person name="Sabat G."/>
            <person name="Salamov A."/>
            <person name="Samejima M."/>
            <person name="Schmutz J."/>
            <person name="Slot J.C."/>
            <person name="St John F."/>
            <person name="Stenlid J."/>
            <person name="Sun H."/>
            <person name="Sun S."/>
            <person name="Syed K."/>
            <person name="Tsang A."/>
            <person name="Wiebenga A."/>
            <person name="Young D."/>
            <person name="Pisabarro A."/>
            <person name="Eastwood D.C."/>
            <person name="Martin F."/>
            <person name="Cullen D."/>
            <person name="Grigoriev I.V."/>
            <person name="Hibbett D.S."/>
        </authorList>
    </citation>
    <scope>NUCLEOTIDE SEQUENCE [LARGE SCALE GENOMIC DNA]</scope>
    <source>
        <strain evidence="1 2">MD-104</strain>
    </source>
</reference>
<dbReference type="AlphaFoldDB" id="A0A2H3JD57"/>
<protein>
    <submittedName>
        <fullName evidence="1">Uncharacterized protein</fullName>
    </submittedName>
</protein>
<feature type="non-terminal residue" evidence="1">
    <location>
        <position position="1"/>
    </location>
</feature>
<evidence type="ECO:0000313" key="2">
    <source>
        <dbReference type="Proteomes" id="UP000218811"/>
    </source>
</evidence>
<keyword evidence="2" id="KW-1185">Reference proteome</keyword>
<organism evidence="1 2">
    <name type="scientific">Wolfiporia cocos (strain MD-104)</name>
    <name type="common">Brown rot fungus</name>
    <dbReference type="NCBI Taxonomy" id="742152"/>
    <lineage>
        <taxon>Eukaryota</taxon>
        <taxon>Fungi</taxon>
        <taxon>Dikarya</taxon>
        <taxon>Basidiomycota</taxon>
        <taxon>Agaricomycotina</taxon>
        <taxon>Agaricomycetes</taxon>
        <taxon>Polyporales</taxon>
        <taxon>Phaeolaceae</taxon>
        <taxon>Wolfiporia</taxon>
    </lineage>
</organism>
<gene>
    <name evidence="1" type="ORF">WOLCODRAFT_139979</name>
</gene>
<sequence length="86" mass="9743">PPLHCRRLLYLGDVQACSILAPRRRSSLPDGSDTQIHSRCDEFFPSAHALHESARRLSWPAPRLPYVSLVLPALSIKRILSTRIRC</sequence>
<name>A0A2H3JD57_WOLCO</name>
<proteinExistence type="predicted"/>
<dbReference type="Proteomes" id="UP000218811">
    <property type="component" value="Unassembled WGS sequence"/>
</dbReference>
<dbReference type="EMBL" id="KB467854">
    <property type="protein sequence ID" value="PCH35618.1"/>
    <property type="molecule type" value="Genomic_DNA"/>
</dbReference>
<accession>A0A2H3JD57</accession>
<evidence type="ECO:0000313" key="1">
    <source>
        <dbReference type="EMBL" id="PCH35618.1"/>
    </source>
</evidence>